<reference evidence="18 19" key="1">
    <citation type="submission" date="2018-11" db="EMBL/GenBank/DDBJ databases">
        <title>Genomic Encyclopedia of Type Strains, Phase IV (KMG-IV): sequencing the most valuable type-strain genomes for metagenomic binning, comparative biology and taxonomic classification.</title>
        <authorList>
            <person name="Goeker M."/>
        </authorList>
    </citation>
    <scope>NUCLEOTIDE SEQUENCE [LARGE SCALE GENOMIC DNA]</scope>
    <source>
        <strain evidence="18 19">DSM 26537</strain>
    </source>
</reference>
<gene>
    <name evidence="18" type="ORF">EDD66_11619</name>
</gene>
<dbReference type="Pfam" id="PF07730">
    <property type="entry name" value="HisKA_3"/>
    <property type="match status" value="1"/>
</dbReference>
<dbReference type="GO" id="GO:0051539">
    <property type="term" value="F:4 iron, 4 sulfur cluster binding"/>
    <property type="evidence" value="ECO:0007669"/>
    <property type="project" value="UniProtKB-KW"/>
</dbReference>
<organism evidence="18 19">
    <name type="scientific">Mobilisporobacter senegalensis</name>
    <dbReference type="NCBI Taxonomy" id="1329262"/>
    <lineage>
        <taxon>Bacteria</taxon>
        <taxon>Bacillati</taxon>
        <taxon>Bacillota</taxon>
        <taxon>Clostridia</taxon>
        <taxon>Lachnospirales</taxon>
        <taxon>Lachnospiraceae</taxon>
        <taxon>Mobilisporobacter</taxon>
    </lineage>
</organism>
<name>A0A3N1X5S3_9FIRM</name>
<dbReference type="CDD" id="cd16917">
    <property type="entry name" value="HATPase_UhpB-NarQ-NarX-like"/>
    <property type="match status" value="1"/>
</dbReference>
<comment type="cofactor">
    <cofactor evidence="2">
        <name>[4Fe-4S] cluster</name>
        <dbReference type="ChEBI" id="CHEBI:49883"/>
    </cofactor>
</comment>
<evidence type="ECO:0000256" key="6">
    <source>
        <dbReference type="ARBA" id="ARBA00022485"/>
    </source>
</evidence>
<dbReference type="GO" id="GO:0016020">
    <property type="term" value="C:membrane"/>
    <property type="evidence" value="ECO:0007669"/>
    <property type="project" value="InterPro"/>
</dbReference>
<evidence type="ECO:0000256" key="9">
    <source>
        <dbReference type="ARBA" id="ARBA00022723"/>
    </source>
</evidence>
<dbReference type="PROSITE" id="PS50109">
    <property type="entry name" value="HIS_KIN"/>
    <property type="match status" value="1"/>
</dbReference>
<dbReference type="InterPro" id="IPR036890">
    <property type="entry name" value="HATPase_C_sf"/>
</dbReference>
<keyword evidence="10 18" id="KW-0418">Kinase</keyword>
<dbReference type="PRINTS" id="PR00344">
    <property type="entry name" value="BCTRLSENSOR"/>
</dbReference>
<dbReference type="GO" id="GO:0000155">
    <property type="term" value="F:phosphorelay sensor kinase activity"/>
    <property type="evidence" value="ECO:0007669"/>
    <property type="project" value="InterPro"/>
</dbReference>
<keyword evidence="12" id="KW-0902">Two-component regulatory system</keyword>
<evidence type="ECO:0000256" key="1">
    <source>
        <dbReference type="ARBA" id="ARBA00000085"/>
    </source>
</evidence>
<sequence length="370" mass="43303">MGKDDITINDNIRENSKKMESYLNEIADYFSNESSVLKLKADETTMNINNLQDDLDITFVNENENYNLFSPMDKSVLNQKEKLKSEVSLYKLQLNECMEEIERLNRNKENISKVKNYIMMLEDVINQNCKSVSNITHVEKSDNKKDIYKGIQILNTQELERKRIARDLHDSTVQNLTSLIHKTELCSKYVDIDNIRTKLELEIMKKTIRTTINDMREIIFNLRPMSLDDLGLIPTVERYIEQIMNNNDIKIIFTYLKDENNIYSIINFTLFRIIQEACNNVLKHANANTIKIHLTYNESNINLSIEDDGMGFDITNQLKEKYMTNSNFGLSIMKERVYLLSGQIHIESNKNQGTKLNIDIPMNSYMEDKE</sequence>
<dbReference type="InterPro" id="IPR050482">
    <property type="entry name" value="Sensor_HK_TwoCompSys"/>
</dbReference>
<dbReference type="GO" id="GO:0046983">
    <property type="term" value="F:protein dimerization activity"/>
    <property type="evidence" value="ECO:0007669"/>
    <property type="project" value="InterPro"/>
</dbReference>
<evidence type="ECO:0000256" key="10">
    <source>
        <dbReference type="ARBA" id="ARBA00022777"/>
    </source>
</evidence>
<dbReference type="Gene3D" id="3.30.565.10">
    <property type="entry name" value="Histidine kinase-like ATPase, C-terminal domain"/>
    <property type="match status" value="1"/>
</dbReference>
<feature type="coiled-coil region" evidence="16">
    <location>
        <begin position="80"/>
        <end position="114"/>
    </location>
</feature>
<evidence type="ECO:0000256" key="13">
    <source>
        <dbReference type="ARBA" id="ARBA00023014"/>
    </source>
</evidence>
<dbReference type="EC" id="2.7.13.3" evidence="4"/>
<protein>
    <recommendedName>
        <fullName evidence="5">Oxygen sensor histidine kinase NreB</fullName>
        <ecNumber evidence="4">2.7.13.3</ecNumber>
    </recommendedName>
    <alternativeName>
        <fullName evidence="15">Nitrogen regulation protein B</fullName>
    </alternativeName>
</protein>
<keyword evidence="7" id="KW-0963">Cytoplasm</keyword>
<dbReference type="Proteomes" id="UP000273083">
    <property type="component" value="Unassembled WGS sequence"/>
</dbReference>
<comment type="catalytic activity">
    <reaction evidence="1">
        <text>ATP + protein L-histidine = ADP + protein N-phospho-L-histidine.</text>
        <dbReference type="EC" id="2.7.13.3"/>
    </reaction>
</comment>
<dbReference type="OrthoDB" id="9781904at2"/>
<evidence type="ECO:0000256" key="4">
    <source>
        <dbReference type="ARBA" id="ARBA00012438"/>
    </source>
</evidence>
<dbReference type="InterPro" id="IPR003594">
    <property type="entry name" value="HATPase_dom"/>
</dbReference>
<dbReference type="RefSeq" id="WP_123610852.1">
    <property type="nucleotide sequence ID" value="NZ_RJVG01000016.1"/>
</dbReference>
<keyword evidence="19" id="KW-1185">Reference proteome</keyword>
<comment type="caution">
    <text evidence="18">The sequence shown here is derived from an EMBL/GenBank/DDBJ whole genome shotgun (WGS) entry which is preliminary data.</text>
</comment>
<comment type="function">
    <text evidence="14">Member of the two-component regulatory system NreB/NreC involved in the control of dissimilatory nitrate/nitrite reduction in response to oxygen. NreB functions as a direct oxygen sensor histidine kinase which is autophosphorylated, in the absence of oxygen, probably at the conserved histidine residue, and transfers its phosphate group probably to a conserved aspartate residue of NreC. NreB/NreC activates the expression of the nitrate (narGHJI) and nitrite (nir) reductase operons, as well as the putative nitrate transporter gene narT.</text>
</comment>
<keyword evidence="6" id="KW-0004">4Fe-4S</keyword>
<evidence type="ECO:0000256" key="11">
    <source>
        <dbReference type="ARBA" id="ARBA00023004"/>
    </source>
</evidence>
<keyword evidence="9" id="KW-0479">Metal-binding</keyword>
<dbReference type="AlphaFoldDB" id="A0A3N1X5S3"/>
<dbReference type="GO" id="GO:0005737">
    <property type="term" value="C:cytoplasm"/>
    <property type="evidence" value="ECO:0007669"/>
    <property type="project" value="UniProtKB-SubCell"/>
</dbReference>
<comment type="subcellular location">
    <subcellularLocation>
        <location evidence="3">Cytoplasm</location>
    </subcellularLocation>
</comment>
<evidence type="ECO:0000313" key="18">
    <source>
        <dbReference type="EMBL" id="ROR22139.1"/>
    </source>
</evidence>
<keyword evidence="11" id="KW-0408">Iron</keyword>
<dbReference type="InterPro" id="IPR011712">
    <property type="entry name" value="Sig_transdc_His_kin_sub3_dim/P"/>
</dbReference>
<accession>A0A3N1X5S3</accession>
<dbReference type="SUPFAM" id="SSF55874">
    <property type="entry name" value="ATPase domain of HSP90 chaperone/DNA topoisomerase II/histidine kinase"/>
    <property type="match status" value="1"/>
</dbReference>
<evidence type="ECO:0000256" key="3">
    <source>
        <dbReference type="ARBA" id="ARBA00004496"/>
    </source>
</evidence>
<dbReference type="GO" id="GO:0046872">
    <property type="term" value="F:metal ion binding"/>
    <property type="evidence" value="ECO:0007669"/>
    <property type="project" value="UniProtKB-KW"/>
</dbReference>
<evidence type="ECO:0000256" key="12">
    <source>
        <dbReference type="ARBA" id="ARBA00023012"/>
    </source>
</evidence>
<evidence type="ECO:0000256" key="15">
    <source>
        <dbReference type="ARBA" id="ARBA00030800"/>
    </source>
</evidence>
<evidence type="ECO:0000259" key="17">
    <source>
        <dbReference type="PROSITE" id="PS50109"/>
    </source>
</evidence>
<dbReference type="PANTHER" id="PTHR24421">
    <property type="entry name" value="NITRATE/NITRITE SENSOR PROTEIN NARX-RELATED"/>
    <property type="match status" value="1"/>
</dbReference>
<dbReference type="InterPro" id="IPR005467">
    <property type="entry name" value="His_kinase_dom"/>
</dbReference>
<evidence type="ECO:0000256" key="2">
    <source>
        <dbReference type="ARBA" id="ARBA00001966"/>
    </source>
</evidence>
<evidence type="ECO:0000256" key="14">
    <source>
        <dbReference type="ARBA" id="ARBA00024827"/>
    </source>
</evidence>
<evidence type="ECO:0000313" key="19">
    <source>
        <dbReference type="Proteomes" id="UP000273083"/>
    </source>
</evidence>
<keyword evidence="16" id="KW-0175">Coiled coil</keyword>
<dbReference type="PANTHER" id="PTHR24421:SF55">
    <property type="entry name" value="SENSOR HISTIDINE KINASE YDFH"/>
    <property type="match status" value="1"/>
</dbReference>
<feature type="domain" description="Histidine kinase" evidence="17">
    <location>
        <begin position="270"/>
        <end position="364"/>
    </location>
</feature>
<evidence type="ECO:0000256" key="16">
    <source>
        <dbReference type="SAM" id="Coils"/>
    </source>
</evidence>
<evidence type="ECO:0000256" key="8">
    <source>
        <dbReference type="ARBA" id="ARBA00022679"/>
    </source>
</evidence>
<evidence type="ECO:0000256" key="7">
    <source>
        <dbReference type="ARBA" id="ARBA00022490"/>
    </source>
</evidence>
<dbReference type="InterPro" id="IPR004358">
    <property type="entry name" value="Sig_transdc_His_kin-like_C"/>
</dbReference>
<dbReference type="Pfam" id="PF02518">
    <property type="entry name" value="HATPase_c"/>
    <property type="match status" value="1"/>
</dbReference>
<keyword evidence="8" id="KW-0808">Transferase</keyword>
<proteinExistence type="predicted"/>
<dbReference type="EMBL" id="RJVG01000016">
    <property type="protein sequence ID" value="ROR22139.1"/>
    <property type="molecule type" value="Genomic_DNA"/>
</dbReference>
<evidence type="ECO:0000256" key="5">
    <source>
        <dbReference type="ARBA" id="ARBA00017322"/>
    </source>
</evidence>
<dbReference type="Gene3D" id="1.20.5.1930">
    <property type="match status" value="1"/>
</dbReference>
<keyword evidence="13" id="KW-0411">Iron-sulfur</keyword>